<protein>
    <submittedName>
        <fullName evidence="1">Uncharacterized protein</fullName>
    </submittedName>
</protein>
<evidence type="ECO:0000313" key="1">
    <source>
        <dbReference type="EMBL" id="PHQ15396.1"/>
    </source>
</evidence>
<reference evidence="1 2" key="1">
    <citation type="submission" date="2017-09" db="EMBL/GenBank/DDBJ databases">
        <title>The draft genome sequences of Marinobacter sp. PWS21.</title>
        <authorList>
            <person name="Cao J."/>
        </authorList>
    </citation>
    <scope>NUCLEOTIDE SEQUENCE [LARGE SCALE GENOMIC DNA]</scope>
    <source>
        <strain evidence="1 2">PWS21</strain>
    </source>
</reference>
<dbReference type="Proteomes" id="UP000231409">
    <property type="component" value="Unassembled WGS sequence"/>
</dbReference>
<dbReference type="AlphaFoldDB" id="A0A2G1ULL9"/>
<accession>A0A2G1ULL9</accession>
<dbReference type="EMBL" id="NTFH01000007">
    <property type="protein sequence ID" value="PHQ15396.1"/>
    <property type="molecule type" value="Genomic_DNA"/>
</dbReference>
<name>A0A2G1ULL9_9GAMM</name>
<comment type="caution">
    <text evidence="1">The sequence shown here is derived from an EMBL/GenBank/DDBJ whole genome shotgun (WGS) entry which is preliminary data.</text>
</comment>
<keyword evidence="2" id="KW-1185">Reference proteome</keyword>
<gene>
    <name evidence="1" type="ORF">CLH61_09765</name>
</gene>
<evidence type="ECO:0000313" key="2">
    <source>
        <dbReference type="Proteomes" id="UP000231409"/>
    </source>
</evidence>
<sequence>MCSHSRFDLIFWIAPHQINMTYALVRMKHVVFDPLRGSAPNSLVHLVPSVAPKQITLREEIKAHIDICRYGARIETPPSWKYAPQPSCGDADEQGNSHTSPLKLTCNLDSLEPALTIAENYETPPLAAYCL</sequence>
<proteinExistence type="predicted"/>
<organism evidence="1 2">
    <name type="scientific">Marinobacter profundi</name>
    <dbReference type="NCBI Taxonomy" id="2666256"/>
    <lineage>
        <taxon>Bacteria</taxon>
        <taxon>Pseudomonadati</taxon>
        <taxon>Pseudomonadota</taxon>
        <taxon>Gammaproteobacteria</taxon>
        <taxon>Pseudomonadales</taxon>
        <taxon>Marinobacteraceae</taxon>
        <taxon>Marinobacter</taxon>
    </lineage>
</organism>